<dbReference type="HOGENOM" id="CLU_017584_3_3_5"/>
<dbReference type="EMBL" id="JH660644">
    <property type="protein sequence ID" value="EIM28560.1"/>
    <property type="molecule type" value="Genomic_DNA"/>
</dbReference>
<dbReference type="Gene3D" id="3.40.640.10">
    <property type="entry name" value="Type I PLP-dependent aspartate aminotransferase-like (Major domain)"/>
    <property type="match status" value="1"/>
</dbReference>
<dbReference type="InterPro" id="IPR015421">
    <property type="entry name" value="PyrdxlP-dep_Trfase_major"/>
</dbReference>
<keyword evidence="5 9" id="KW-0808">Transferase</keyword>
<keyword evidence="4" id="KW-0028">Amino-acid biosynthesis</keyword>
<dbReference type="PANTHER" id="PTHR43643">
    <property type="entry name" value="HISTIDINOL-PHOSPHATE AMINOTRANSFERASE 2"/>
    <property type="match status" value="1"/>
</dbReference>
<proteinExistence type="inferred from homology"/>
<dbReference type="Proteomes" id="UP000003947">
    <property type="component" value="Unassembled WGS sequence"/>
</dbReference>
<gene>
    <name evidence="11" type="ORF">MicloDRAFT_00026980</name>
</gene>
<evidence type="ECO:0000256" key="1">
    <source>
        <dbReference type="ARBA" id="ARBA00005011"/>
    </source>
</evidence>
<feature type="domain" description="Aminotransferase class I/classII large" evidence="10">
    <location>
        <begin position="21"/>
        <end position="348"/>
    </location>
</feature>
<dbReference type="GO" id="GO:0030170">
    <property type="term" value="F:pyridoxal phosphate binding"/>
    <property type="evidence" value="ECO:0007669"/>
    <property type="project" value="InterPro"/>
</dbReference>
<comment type="similarity">
    <text evidence="9">Belongs to the class-I pyridoxal-phosphate-dependent aminotransferase family.</text>
</comment>
<evidence type="ECO:0000256" key="9">
    <source>
        <dbReference type="RuleBase" id="RU000481"/>
    </source>
</evidence>
<evidence type="ECO:0000256" key="5">
    <source>
        <dbReference type="ARBA" id="ARBA00022679"/>
    </source>
</evidence>
<comment type="catalytic activity">
    <reaction evidence="8">
        <text>L-histidinol phosphate + 2-oxoglutarate = 3-(imidazol-4-yl)-2-oxopropyl phosphate + L-glutamate</text>
        <dbReference type="Rhea" id="RHEA:23744"/>
        <dbReference type="ChEBI" id="CHEBI:16810"/>
        <dbReference type="ChEBI" id="CHEBI:29985"/>
        <dbReference type="ChEBI" id="CHEBI:57766"/>
        <dbReference type="ChEBI" id="CHEBI:57980"/>
        <dbReference type="EC" id="2.6.1.9"/>
    </reaction>
</comment>
<dbReference type="GO" id="GO:0000105">
    <property type="term" value="P:L-histidine biosynthetic process"/>
    <property type="evidence" value="ECO:0007669"/>
    <property type="project" value="UniProtKB-KW"/>
</dbReference>
<dbReference type="InterPro" id="IPR004838">
    <property type="entry name" value="NHTrfase_class1_PyrdxlP-BS"/>
</dbReference>
<keyword evidence="12" id="KW-1185">Reference proteome</keyword>
<accession>I4YX68</accession>
<reference evidence="11 12" key="1">
    <citation type="submission" date="2012-02" db="EMBL/GenBank/DDBJ databases">
        <title>Improved High-Quality Draft sequence of Microvirga sp. WSM3557.</title>
        <authorList>
            <consortium name="US DOE Joint Genome Institute"/>
            <person name="Lucas S."/>
            <person name="Han J."/>
            <person name="Lapidus A."/>
            <person name="Cheng J.-F."/>
            <person name="Goodwin L."/>
            <person name="Pitluck S."/>
            <person name="Peters L."/>
            <person name="Zhang X."/>
            <person name="Detter J.C."/>
            <person name="Han C."/>
            <person name="Tapia R."/>
            <person name="Land M."/>
            <person name="Hauser L."/>
            <person name="Kyrpides N."/>
            <person name="Ivanova N."/>
            <person name="Pagani I."/>
            <person name="Brau L."/>
            <person name="Yates R."/>
            <person name="O'Hara G."/>
            <person name="Rui T."/>
            <person name="Howieson J."/>
            <person name="Reeve W."/>
            <person name="Woyke T."/>
        </authorList>
    </citation>
    <scope>NUCLEOTIDE SEQUENCE [LARGE SCALE GENOMIC DNA]</scope>
    <source>
        <strain evidence="11 12">WSM3557</strain>
    </source>
</reference>
<dbReference type="PANTHER" id="PTHR43643:SF6">
    <property type="entry name" value="HISTIDINOL-PHOSPHATE AMINOTRANSFERASE"/>
    <property type="match status" value="1"/>
</dbReference>
<dbReference type="EC" id="2.6.1.-" evidence="9"/>
<evidence type="ECO:0000313" key="11">
    <source>
        <dbReference type="EMBL" id="EIM28560.1"/>
    </source>
</evidence>
<dbReference type="InterPro" id="IPR015422">
    <property type="entry name" value="PyrdxlP-dep_Trfase_small"/>
</dbReference>
<keyword evidence="3 9" id="KW-0032">Aminotransferase</keyword>
<organism evidence="11 12">
    <name type="scientific">Microvirga lotononidis</name>
    <dbReference type="NCBI Taxonomy" id="864069"/>
    <lineage>
        <taxon>Bacteria</taxon>
        <taxon>Pseudomonadati</taxon>
        <taxon>Pseudomonadota</taxon>
        <taxon>Alphaproteobacteria</taxon>
        <taxon>Hyphomicrobiales</taxon>
        <taxon>Methylobacteriaceae</taxon>
        <taxon>Microvirga</taxon>
    </lineage>
</organism>
<sequence>MECKTVPSIDEAKGQAEGLVITKLSSNENPFGPSPKAVAAAQSAGRSASRYPERTDSKLCDTLAAFHGRGLATAHFFSANGGVEVLSLVEDALIHPGQRAIICPPCFGGYSQSLSNKRCEIDKVPLVGSGFNLDVDAILCAVTEETRLVYLSNPNNPTGTWFGGNPLKEILDGLPEHVTVIYDEVYYQFATEEGLPDAIRHVVDGRNIVIVHSFSKAYGLAGMRLGYGIAPQRTAQKVQKLKRSFHLSNPGMEAAMAALEDTSHLQRTVENNHVERRRLLERLSELSLEVTPSQANFVMVRCPEGYDAEELTTVLAKRGVMVRPAFYLPHHIRVTVGTPDDNTRLLTSLAQFCRVEG</sequence>
<dbReference type="PATRIC" id="fig|864069.3.peg.2915"/>
<evidence type="ECO:0000256" key="8">
    <source>
        <dbReference type="ARBA" id="ARBA00047481"/>
    </source>
</evidence>
<dbReference type="OrthoDB" id="9809616at2"/>
<dbReference type="Pfam" id="PF00155">
    <property type="entry name" value="Aminotran_1_2"/>
    <property type="match status" value="1"/>
</dbReference>
<evidence type="ECO:0000256" key="3">
    <source>
        <dbReference type="ARBA" id="ARBA00022576"/>
    </source>
</evidence>
<evidence type="ECO:0000259" key="10">
    <source>
        <dbReference type="Pfam" id="PF00155"/>
    </source>
</evidence>
<dbReference type="InterPro" id="IPR015424">
    <property type="entry name" value="PyrdxlP-dep_Trfase"/>
</dbReference>
<comment type="cofactor">
    <cofactor evidence="9">
        <name>pyridoxal 5'-phosphate</name>
        <dbReference type="ChEBI" id="CHEBI:597326"/>
    </cofactor>
</comment>
<dbReference type="PROSITE" id="PS00105">
    <property type="entry name" value="AA_TRANSFER_CLASS_1"/>
    <property type="match status" value="1"/>
</dbReference>
<protein>
    <recommendedName>
        <fullName evidence="9">Aminotransferase</fullName>
        <ecNumber evidence="9">2.6.1.-</ecNumber>
    </recommendedName>
</protein>
<evidence type="ECO:0000313" key="12">
    <source>
        <dbReference type="Proteomes" id="UP000003947"/>
    </source>
</evidence>
<comment type="pathway">
    <text evidence="1">Amino-acid biosynthesis; L-histidine biosynthesis; L-histidine from 5-phospho-alpha-D-ribose 1-diphosphate: step 7/9.</text>
</comment>
<keyword evidence="7" id="KW-0368">Histidine biosynthesis</keyword>
<evidence type="ECO:0000256" key="4">
    <source>
        <dbReference type="ARBA" id="ARBA00022605"/>
    </source>
</evidence>
<dbReference type="GO" id="GO:0004400">
    <property type="term" value="F:histidinol-phosphate transaminase activity"/>
    <property type="evidence" value="ECO:0007669"/>
    <property type="project" value="UniProtKB-EC"/>
</dbReference>
<evidence type="ECO:0000256" key="6">
    <source>
        <dbReference type="ARBA" id="ARBA00022898"/>
    </source>
</evidence>
<dbReference type="STRING" id="864069.MicloDRAFT_00026980"/>
<comment type="similarity">
    <text evidence="2">Belongs to the class-II pyridoxal-phosphate-dependent aminotransferase family. Histidinol-phosphate aminotransferase subfamily.</text>
</comment>
<dbReference type="InterPro" id="IPR004839">
    <property type="entry name" value="Aminotransferase_I/II_large"/>
</dbReference>
<name>I4YX68_9HYPH</name>
<dbReference type="AlphaFoldDB" id="I4YX68"/>
<dbReference type="InterPro" id="IPR050106">
    <property type="entry name" value="HistidinolP_aminotransfase"/>
</dbReference>
<dbReference type="SUPFAM" id="SSF53383">
    <property type="entry name" value="PLP-dependent transferases"/>
    <property type="match status" value="1"/>
</dbReference>
<keyword evidence="6" id="KW-0663">Pyridoxal phosphate</keyword>
<dbReference type="CDD" id="cd00609">
    <property type="entry name" value="AAT_like"/>
    <property type="match status" value="1"/>
</dbReference>
<evidence type="ECO:0000256" key="7">
    <source>
        <dbReference type="ARBA" id="ARBA00023102"/>
    </source>
</evidence>
<dbReference type="Gene3D" id="3.90.1150.10">
    <property type="entry name" value="Aspartate Aminotransferase, domain 1"/>
    <property type="match status" value="1"/>
</dbReference>
<evidence type="ECO:0000256" key="2">
    <source>
        <dbReference type="ARBA" id="ARBA00007970"/>
    </source>
</evidence>
<dbReference type="eggNOG" id="COG0079">
    <property type="taxonomic scope" value="Bacteria"/>
</dbReference>